<protein>
    <submittedName>
        <fullName evidence="4">Putative YkwD family protein</fullName>
    </submittedName>
</protein>
<feature type="region of interest" description="Disordered" evidence="1">
    <location>
        <begin position="78"/>
        <end position="144"/>
    </location>
</feature>
<dbReference type="SUPFAM" id="SSF55797">
    <property type="entry name" value="PR-1-like"/>
    <property type="match status" value="1"/>
</dbReference>
<feature type="compositionally biased region" description="Low complexity" evidence="1">
    <location>
        <begin position="119"/>
        <end position="141"/>
    </location>
</feature>
<dbReference type="NCBIfam" id="TIGR02909">
    <property type="entry name" value="spore_YkwD"/>
    <property type="match status" value="1"/>
</dbReference>
<reference evidence="4 5" key="1">
    <citation type="submission" date="2018-05" db="EMBL/GenBank/DDBJ databases">
        <title>Genomic Encyclopedia of Type Strains, Phase IV (KMG-IV): sequencing the most valuable type-strain genomes for metagenomic binning, comparative biology and taxonomic classification.</title>
        <authorList>
            <person name="Goeker M."/>
        </authorList>
    </citation>
    <scope>NUCLEOTIDE SEQUENCE [LARGE SCALE GENOMIC DNA]</scope>
    <source>
        <strain evidence="4 5">DSM 28556</strain>
    </source>
</reference>
<evidence type="ECO:0000256" key="2">
    <source>
        <dbReference type="SAM" id="SignalP"/>
    </source>
</evidence>
<dbReference type="Pfam" id="PF00188">
    <property type="entry name" value="CAP"/>
    <property type="match status" value="1"/>
</dbReference>
<evidence type="ECO:0000313" key="4">
    <source>
        <dbReference type="EMBL" id="PXW82476.1"/>
    </source>
</evidence>
<feature type="compositionally biased region" description="Basic and acidic residues" evidence="1">
    <location>
        <begin position="90"/>
        <end position="105"/>
    </location>
</feature>
<name>A0A2V3VKY4_9BACI</name>
<evidence type="ECO:0000313" key="5">
    <source>
        <dbReference type="Proteomes" id="UP000247978"/>
    </source>
</evidence>
<dbReference type="EMBL" id="QJJQ01000018">
    <property type="protein sequence ID" value="PXW82476.1"/>
    <property type="molecule type" value="Genomic_DNA"/>
</dbReference>
<dbReference type="InterPro" id="IPR035940">
    <property type="entry name" value="CAP_sf"/>
</dbReference>
<dbReference type="RefSeq" id="WP_110397085.1">
    <property type="nucleotide sequence ID" value="NZ_JADIJL010000001.1"/>
</dbReference>
<gene>
    <name evidence="4" type="ORF">DFR56_11852</name>
</gene>
<dbReference type="AlphaFoldDB" id="A0A2V3VKY4"/>
<dbReference type="Proteomes" id="UP000247978">
    <property type="component" value="Unassembled WGS sequence"/>
</dbReference>
<keyword evidence="5" id="KW-1185">Reference proteome</keyword>
<feature type="domain" description="SCP" evidence="3">
    <location>
        <begin position="156"/>
        <end position="269"/>
    </location>
</feature>
<feature type="signal peptide" evidence="2">
    <location>
        <begin position="1"/>
        <end position="22"/>
    </location>
</feature>
<dbReference type="PANTHER" id="PTHR31157">
    <property type="entry name" value="SCP DOMAIN-CONTAINING PROTEIN"/>
    <property type="match status" value="1"/>
</dbReference>
<keyword evidence="2" id="KW-0732">Signal</keyword>
<accession>A0A2V3VKY4</accession>
<comment type="caution">
    <text evidence="4">The sequence shown here is derived from an EMBL/GenBank/DDBJ whole genome shotgun (WGS) entry which is preliminary data.</text>
</comment>
<dbReference type="CDD" id="cd05379">
    <property type="entry name" value="CAP_bacterial"/>
    <property type="match status" value="1"/>
</dbReference>
<feature type="chain" id="PRO_5039333201" evidence="2">
    <location>
        <begin position="23"/>
        <end position="272"/>
    </location>
</feature>
<sequence>MFKKYKLIVGILTVGLVTSSFGQTVGASANEEDVDTQKENNRYVNQGEVDKDQYAELEQFLSNCLAKWNVKWNDSSWKQKENGWKNNSKPKKDQVVEEPVDKAPEQEVEQPQPQEPEQPEQNEQVEQGNNEQAEQNNNQNQNEEKGQLNQFEQQVFDLTNQERAKNGLPALKVDYELSKVAREKSRDMAANNYFDHNSPTYGSPFDMMKTYGINYRSAGENIAKGQRTPEEVVNAWMNSEGHRANILNGSFTHIGVGYVEQGNHWTQQFIGK</sequence>
<organism evidence="4 5">
    <name type="scientific">Pseudogracilibacillus auburnensis</name>
    <dbReference type="NCBI Taxonomy" id="1494959"/>
    <lineage>
        <taxon>Bacteria</taxon>
        <taxon>Bacillati</taxon>
        <taxon>Bacillota</taxon>
        <taxon>Bacilli</taxon>
        <taxon>Bacillales</taxon>
        <taxon>Bacillaceae</taxon>
        <taxon>Pseudogracilibacillus</taxon>
    </lineage>
</organism>
<dbReference type="InterPro" id="IPR014044">
    <property type="entry name" value="CAP_dom"/>
</dbReference>
<evidence type="ECO:0000259" key="3">
    <source>
        <dbReference type="Pfam" id="PF00188"/>
    </source>
</evidence>
<proteinExistence type="predicted"/>
<dbReference type="OrthoDB" id="9783944at2"/>
<evidence type="ECO:0000256" key="1">
    <source>
        <dbReference type="SAM" id="MobiDB-lite"/>
    </source>
</evidence>
<dbReference type="InterPro" id="IPR014258">
    <property type="entry name" value="CAP_domain_YkwD-like"/>
</dbReference>
<dbReference type="PANTHER" id="PTHR31157:SF1">
    <property type="entry name" value="SCP DOMAIN-CONTAINING PROTEIN"/>
    <property type="match status" value="1"/>
</dbReference>
<dbReference type="Gene3D" id="3.40.33.10">
    <property type="entry name" value="CAP"/>
    <property type="match status" value="1"/>
</dbReference>